<feature type="region of interest" description="Disordered" evidence="1">
    <location>
        <begin position="1"/>
        <end position="28"/>
    </location>
</feature>
<evidence type="ECO:0000256" key="1">
    <source>
        <dbReference type="SAM" id="MobiDB-lite"/>
    </source>
</evidence>
<dbReference type="AlphaFoldDB" id="A0A1V9X859"/>
<evidence type="ECO:0000313" key="2">
    <source>
        <dbReference type="EMBL" id="OQR69719.1"/>
    </source>
</evidence>
<protein>
    <submittedName>
        <fullName evidence="2">AP2-associated protein kinase 1-like</fullName>
    </submittedName>
</protein>
<keyword evidence="2" id="KW-0418">Kinase</keyword>
<feature type="compositionally biased region" description="Basic and acidic residues" evidence="1">
    <location>
        <begin position="156"/>
        <end position="168"/>
    </location>
</feature>
<keyword evidence="2" id="KW-0808">Transferase</keyword>
<feature type="compositionally biased region" description="Polar residues" evidence="1">
    <location>
        <begin position="1"/>
        <end position="13"/>
    </location>
</feature>
<feature type="compositionally biased region" description="Basic residues" evidence="1">
    <location>
        <begin position="226"/>
        <end position="238"/>
    </location>
</feature>
<feature type="compositionally biased region" description="Basic and acidic residues" evidence="1">
    <location>
        <begin position="494"/>
        <end position="503"/>
    </location>
</feature>
<feature type="compositionally biased region" description="Basic and acidic residues" evidence="1">
    <location>
        <begin position="239"/>
        <end position="248"/>
    </location>
</feature>
<keyword evidence="3" id="KW-1185">Reference proteome</keyword>
<gene>
    <name evidence="2" type="ORF">BIW11_04308</name>
</gene>
<accession>A0A1V9X859</accession>
<name>A0A1V9X859_9ACAR</name>
<reference evidence="2 3" key="1">
    <citation type="journal article" date="2017" name="Gigascience">
        <title>Draft genome of the honey bee ectoparasitic mite, Tropilaelaps mercedesae, is shaped by the parasitic life history.</title>
        <authorList>
            <person name="Dong X."/>
            <person name="Armstrong S.D."/>
            <person name="Xia D."/>
            <person name="Makepeace B.L."/>
            <person name="Darby A.C."/>
            <person name="Kadowaki T."/>
        </authorList>
    </citation>
    <scope>NUCLEOTIDE SEQUENCE [LARGE SCALE GENOMIC DNA]</scope>
    <source>
        <strain evidence="2">Wuxi-XJTLU</strain>
    </source>
</reference>
<dbReference type="InParanoid" id="A0A1V9X859"/>
<comment type="caution">
    <text evidence="2">The sequence shown here is derived from an EMBL/GenBank/DDBJ whole genome shotgun (WGS) entry which is preliminary data.</text>
</comment>
<sequence>MDQQENNESQWVDSKSCGLVDESTSKHTGWNPFADDMFVPLGSAEPRDLSNQVQQRSSILSNSATLTGAGGSEEADAFGQAFDALRSPGGPLMYSLNLSALLVPPSIIADTSQTVDPFGAAPFNKAIAASVMKRQQERGQNTNTYGILQHSKCEHSDSEIESHFRESSEFTNAQPREHTSCNETADSNNFERSKSGSPLNFQAEKVLRDSEDDFLESAFEIHYRTQQRHHFPQRRKSRKNAEIRRATDYDSGDVSDSDFNGATPLLDDEDDAAQAHQKQQGPTCPPADDDDVFAAAPFPKLKRKPKSLSRRPINGSHRGVNSNPFLNDSVGAELETAFPTSDQRHFANCGTSAGDKKEKRIDIPVKVQRRPTVALGLKPQFTTDDGISTGRGTFSAQEALVTKSLYSPSTKVSLCSSGETVVIPVGRGSEETSVVLKEATMEVRKGPTTIVTINDNTVSPKQFEEHPPVAMGVNADSFEDISSRYGFSGTSKGNRKDIKDHSDRENELLLVSSSFGRKKTKKTLGKRPERGSTAAFSNMSFEDIPSDESPPFKETAFTGCTLKAQTDLLNRDDPRFH</sequence>
<dbReference type="GO" id="GO:0016301">
    <property type="term" value="F:kinase activity"/>
    <property type="evidence" value="ECO:0007669"/>
    <property type="project" value="UniProtKB-KW"/>
</dbReference>
<dbReference type="EMBL" id="MNPL01020043">
    <property type="protein sequence ID" value="OQR69719.1"/>
    <property type="molecule type" value="Genomic_DNA"/>
</dbReference>
<organism evidence="2 3">
    <name type="scientific">Tropilaelaps mercedesae</name>
    <dbReference type="NCBI Taxonomy" id="418985"/>
    <lineage>
        <taxon>Eukaryota</taxon>
        <taxon>Metazoa</taxon>
        <taxon>Ecdysozoa</taxon>
        <taxon>Arthropoda</taxon>
        <taxon>Chelicerata</taxon>
        <taxon>Arachnida</taxon>
        <taxon>Acari</taxon>
        <taxon>Parasitiformes</taxon>
        <taxon>Mesostigmata</taxon>
        <taxon>Gamasina</taxon>
        <taxon>Dermanyssoidea</taxon>
        <taxon>Laelapidae</taxon>
        <taxon>Tropilaelaps</taxon>
    </lineage>
</organism>
<evidence type="ECO:0000313" key="3">
    <source>
        <dbReference type="Proteomes" id="UP000192247"/>
    </source>
</evidence>
<feature type="region of interest" description="Disordered" evidence="1">
    <location>
        <begin position="226"/>
        <end position="326"/>
    </location>
</feature>
<proteinExistence type="predicted"/>
<dbReference type="Proteomes" id="UP000192247">
    <property type="component" value="Unassembled WGS sequence"/>
</dbReference>
<feature type="compositionally biased region" description="Basic residues" evidence="1">
    <location>
        <begin position="300"/>
        <end position="309"/>
    </location>
</feature>
<feature type="region of interest" description="Disordered" evidence="1">
    <location>
        <begin position="519"/>
        <end position="554"/>
    </location>
</feature>
<feature type="region of interest" description="Disordered" evidence="1">
    <location>
        <begin position="484"/>
        <end position="503"/>
    </location>
</feature>
<feature type="region of interest" description="Disordered" evidence="1">
    <location>
        <begin position="156"/>
        <end position="197"/>
    </location>
</feature>